<dbReference type="KEGG" id="palb:EJC50_05780"/>
<evidence type="ECO:0000259" key="3">
    <source>
        <dbReference type="PROSITE" id="PS51677"/>
    </source>
</evidence>
<dbReference type="PROSITE" id="PS51677">
    <property type="entry name" value="NODB"/>
    <property type="match status" value="1"/>
</dbReference>
<evidence type="ECO:0000256" key="2">
    <source>
        <dbReference type="ARBA" id="ARBA00022801"/>
    </source>
</evidence>
<accession>A0A3S9A0C4</accession>
<dbReference type="Proteomes" id="UP000272528">
    <property type="component" value="Chromosome"/>
</dbReference>
<evidence type="ECO:0000256" key="1">
    <source>
        <dbReference type="ARBA" id="ARBA00022723"/>
    </source>
</evidence>
<dbReference type="SUPFAM" id="SSF88713">
    <property type="entry name" value="Glycoside hydrolase/deacetylase"/>
    <property type="match status" value="1"/>
</dbReference>
<protein>
    <submittedName>
        <fullName evidence="4">Polysaccharide deacetylase family protein</fullName>
    </submittedName>
</protein>
<dbReference type="PANTHER" id="PTHR10587:SF133">
    <property type="entry name" value="CHITIN DEACETYLASE 1-RELATED"/>
    <property type="match status" value="1"/>
</dbReference>
<dbReference type="GO" id="GO:0005975">
    <property type="term" value="P:carbohydrate metabolic process"/>
    <property type="evidence" value="ECO:0007669"/>
    <property type="project" value="InterPro"/>
</dbReference>
<proteinExistence type="predicted"/>
<dbReference type="CDD" id="cd10917">
    <property type="entry name" value="CE4_NodB_like_6s_7s"/>
    <property type="match status" value="1"/>
</dbReference>
<name>A0A3S9A0C4_9BACL</name>
<organism evidence="4 5">
    <name type="scientific">Paenibacillus albus</name>
    <dbReference type="NCBI Taxonomy" id="2495582"/>
    <lineage>
        <taxon>Bacteria</taxon>
        <taxon>Bacillati</taxon>
        <taxon>Bacillota</taxon>
        <taxon>Bacilli</taxon>
        <taxon>Bacillales</taxon>
        <taxon>Paenibacillaceae</taxon>
        <taxon>Paenibacillus</taxon>
    </lineage>
</organism>
<keyword evidence="1" id="KW-0479">Metal-binding</keyword>
<feature type="domain" description="NodB homology" evidence="3">
    <location>
        <begin position="46"/>
        <end position="229"/>
    </location>
</feature>
<dbReference type="EMBL" id="CP034437">
    <property type="protein sequence ID" value="AZN39227.1"/>
    <property type="molecule type" value="Genomic_DNA"/>
</dbReference>
<keyword evidence="2" id="KW-0378">Hydrolase</keyword>
<dbReference type="Pfam" id="PF01522">
    <property type="entry name" value="Polysacc_deac_1"/>
    <property type="match status" value="1"/>
</dbReference>
<dbReference type="OrthoDB" id="2649545at2"/>
<dbReference type="AlphaFoldDB" id="A0A3S9A0C4"/>
<evidence type="ECO:0000313" key="5">
    <source>
        <dbReference type="Proteomes" id="UP000272528"/>
    </source>
</evidence>
<dbReference type="PANTHER" id="PTHR10587">
    <property type="entry name" value="GLYCOSYL TRANSFERASE-RELATED"/>
    <property type="match status" value="1"/>
</dbReference>
<gene>
    <name evidence="4" type="ORF">EJC50_05780</name>
</gene>
<dbReference type="GO" id="GO:0046872">
    <property type="term" value="F:metal ion binding"/>
    <property type="evidence" value="ECO:0007669"/>
    <property type="project" value="UniProtKB-KW"/>
</dbReference>
<dbReference type="GO" id="GO:0016020">
    <property type="term" value="C:membrane"/>
    <property type="evidence" value="ECO:0007669"/>
    <property type="project" value="TreeGrafter"/>
</dbReference>
<dbReference type="GO" id="GO:0016810">
    <property type="term" value="F:hydrolase activity, acting on carbon-nitrogen (but not peptide) bonds"/>
    <property type="evidence" value="ECO:0007669"/>
    <property type="project" value="InterPro"/>
</dbReference>
<sequence length="258" mass="29122">MVVASWRLIAALLCIMLLCGFDKPAKGRSFYEQRGDIIWELPMAKKDIALTFDDGPSPKATEEILDLLKEYNAKATFFVLGHRVKQFPDIIKRELAEGHEVANHTFHHVFFTKGVNPATVQKEIVSTGDSLIELTGRKPQLFRPPGGYYNEQTVEIAKKLGYTTVLWSWHQDTEDWRSPGVGFIIRKVLNNARSGDIVLLHDYVTGNIHTVKALRVILPELARRGYRFVTVSELINDKAKEMINMGEGGVIHGTEVHP</sequence>
<evidence type="ECO:0000313" key="4">
    <source>
        <dbReference type="EMBL" id="AZN39227.1"/>
    </source>
</evidence>
<dbReference type="InterPro" id="IPR011330">
    <property type="entry name" value="Glyco_hydro/deAcase_b/a-brl"/>
</dbReference>
<dbReference type="InterPro" id="IPR002509">
    <property type="entry name" value="NODB_dom"/>
</dbReference>
<reference evidence="5" key="1">
    <citation type="submission" date="2018-12" db="EMBL/GenBank/DDBJ databases">
        <title>Genome sequence of Peanibacillus sp.</title>
        <authorList>
            <person name="Subramani G."/>
            <person name="Srinivasan S."/>
            <person name="Kim M.K."/>
        </authorList>
    </citation>
    <scope>NUCLEOTIDE SEQUENCE [LARGE SCALE GENOMIC DNA]</scope>
    <source>
        <strain evidence="5">18JY67-1</strain>
    </source>
</reference>
<dbReference type="Gene3D" id="3.20.20.370">
    <property type="entry name" value="Glycoside hydrolase/deacetylase"/>
    <property type="match status" value="1"/>
</dbReference>
<dbReference type="RefSeq" id="WP_126013542.1">
    <property type="nucleotide sequence ID" value="NZ_CP034437.1"/>
</dbReference>
<dbReference type="InterPro" id="IPR050248">
    <property type="entry name" value="Polysacc_deacetylase_ArnD"/>
</dbReference>
<keyword evidence="5" id="KW-1185">Reference proteome</keyword>